<dbReference type="InterPro" id="IPR020103">
    <property type="entry name" value="PsdUridine_synth_cat_dom_sf"/>
</dbReference>
<dbReference type="Gene3D" id="3.30.70.580">
    <property type="entry name" value="Pseudouridine synthase I, catalytic domain, N-terminal subdomain"/>
    <property type="match status" value="1"/>
</dbReference>
<dbReference type="InterPro" id="IPR020094">
    <property type="entry name" value="TruA/RsuA/RluB/E/F_N"/>
</dbReference>
<feature type="binding site" evidence="4">
    <location>
        <position position="123"/>
    </location>
    <ligand>
        <name>substrate</name>
    </ligand>
</feature>
<keyword evidence="2 4" id="KW-0819">tRNA processing</keyword>
<dbReference type="CDD" id="cd02570">
    <property type="entry name" value="PseudoU_synth_EcTruA"/>
    <property type="match status" value="1"/>
</dbReference>
<reference evidence="7 8" key="1">
    <citation type="submission" date="2024-04" db="EMBL/GenBank/DDBJ databases">
        <title>Isolation of an actinomycete strain from pig manure.</title>
        <authorList>
            <person name="Gong T."/>
            <person name="Yu Z."/>
            <person name="An M."/>
            <person name="Wei C."/>
            <person name="Yang W."/>
            <person name="Liu L."/>
        </authorList>
    </citation>
    <scope>NUCLEOTIDE SEQUENCE [LARGE SCALE GENOMIC DNA]</scope>
    <source>
        <strain evidence="7 8">ZF39</strain>
    </source>
</reference>
<dbReference type="Pfam" id="PF01416">
    <property type="entry name" value="PseudoU_synth_1"/>
    <property type="match status" value="2"/>
</dbReference>
<name>A0ABZ3FRW9_9ACTN</name>
<evidence type="ECO:0000256" key="1">
    <source>
        <dbReference type="ARBA" id="ARBA00009375"/>
    </source>
</evidence>
<dbReference type="InterPro" id="IPR020095">
    <property type="entry name" value="PsdUridine_synth_TruA_C"/>
</dbReference>
<dbReference type="HAMAP" id="MF_00171">
    <property type="entry name" value="TruA"/>
    <property type="match status" value="1"/>
</dbReference>
<dbReference type="RefSeq" id="WP_425310257.1">
    <property type="nucleotide sequence ID" value="NZ_CP154795.1"/>
</dbReference>
<feature type="domain" description="Pseudouridine synthase I TruA alpha/beta" evidence="6">
    <location>
        <begin position="160"/>
        <end position="259"/>
    </location>
</feature>
<comment type="catalytic activity">
    <reaction evidence="4 5">
        <text>uridine(38/39/40) in tRNA = pseudouridine(38/39/40) in tRNA</text>
        <dbReference type="Rhea" id="RHEA:22376"/>
        <dbReference type="Rhea" id="RHEA-COMP:10085"/>
        <dbReference type="Rhea" id="RHEA-COMP:10087"/>
        <dbReference type="ChEBI" id="CHEBI:65314"/>
        <dbReference type="ChEBI" id="CHEBI:65315"/>
        <dbReference type="EC" id="5.4.99.12"/>
    </reaction>
</comment>
<keyword evidence="8" id="KW-1185">Reference proteome</keyword>
<evidence type="ECO:0000313" key="7">
    <source>
        <dbReference type="EMBL" id="XAN08828.1"/>
    </source>
</evidence>
<dbReference type="NCBIfam" id="TIGR00071">
    <property type="entry name" value="hisT_truA"/>
    <property type="match status" value="1"/>
</dbReference>
<protein>
    <recommendedName>
        <fullName evidence="4">tRNA pseudouridine synthase A</fullName>
        <ecNumber evidence="4">5.4.99.12</ecNumber>
    </recommendedName>
    <alternativeName>
        <fullName evidence="4">tRNA pseudouridine(38-40) synthase</fullName>
    </alternativeName>
    <alternativeName>
        <fullName evidence="4">tRNA pseudouridylate synthase I</fullName>
    </alternativeName>
    <alternativeName>
        <fullName evidence="4">tRNA-uridine isomerase I</fullName>
    </alternativeName>
</protein>
<dbReference type="SUPFAM" id="SSF55120">
    <property type="entry name" value="Pseudouridine synthase"/>
    <property type="match status" value="1"/>
</dbReference>
<comment type="caution">
    <text evidence="4">Lacks conserved residue(s) required for the propagation of feature annotation.</text>
</comment>
<evidence type="ECO:0000256" key="4">
    <source>
        <dbReference type="HAMAP-Rule" id="MF_00171"/>
    </source>
</evidence>
<keyword evidence="3 4" id="KW-0413">Isomerase</keyword>
<dbReference type="Proteomes" id="UP001442841">
    <property type="component" value="Chromosome"/>
</dbReference>
<sequence length="280" mass="30653">MTEGFRQAQAATERWRIDLSYDGTDFSGWASQPGLRTVQGTLEHWITQVLRLPEPVQVVCAGRTDAGVHARGQVVHVDLPAEAPVDSLERRLRRVLPPDVVVRGVSAAPPGFDARFAAVWRRYVYRLNDGTAAPDPLLRGHITRVRGPLDLDAMNAAGTMLIGLKDFAAFCRRREGASTIRTLLELHAERDDRGDVAYTVKADAFCHSMVRSLMGAMTTIGMGKRDADWLAEVMTSPVRNSTINVMPAHGLCLEEVGYPPDADLAARVVAARATRGSEEL</sequence>
<dbReference type="EMBL" id="CP154795">
    <property type="protein sequence ID" value="XAN08828.1"/>
    <property type="molecule type" value="Genomic_DNA"/>
</dbReference>
<evidence type="ECO:0000256" key="5">
    <source>
        <dbReference type="RuleBase" id="RU003792"/>
    </source>
</evidence>
<evidence type="ECO:0000256" key="3">
    <source>
        <dbReference type="ARBA" id="ARBA00023235"/>
    </source>
</evidence>
<dbReference type="PANTHER" id="PTHR11142:SF0">
    <property type="entry name" value="TRNA PSEUDOURIDINE SYNTHASE-LIKE 1"/>
    <property type="match status" value="1"/>
</dbReference>
<dbReference type="InterPro" id="IPR020097">
    <property type="entry name" value="PsdUridine_synth_TruA_a/b_dom"/>
</dbReference>
<dbReference type="PIRSF" id="PIRSF001430">
    <property type="entry name" value="tRNA_psdUrid_synth"/>
    <property type="match status" value="1"/>
</dbReference>
<feature type="domain" description="Pseudouridine synthase I TruA alpha/beta" evidence="6">
    <location>
        <begin position="20"/>
        <end position="116"/>
    </location>
</feature>
<evidence type="ECO:0000259" key="6">
    <source>
        <dbReference type="Pfam" id="PF01416"/>
    </source>
</evidence>
<gene>
    <name evidence="4 7" type="primary">truA</name>
    <name evidence="7" type="ORF">AADG42_16440</name>
</gene>
<evidence type="ECO:0000313" key="8">
    <source>
        <dbReference type="Proteomes" id="UP001442841"/>
    </source>
</evidence>
<feature type="active site" description="Nucleophile" evidence="4">
    <location>
        <position position="65"/>
    </location>
</feature>
<comment type="subunit">
    <text evidence="4">Homodimer.</text>
</comment>
<organism evidence="7 8">
    <name type="scientific">Ammonicoccus fulvus</name>
    <dbReference type="NCBI Taxonomy" id="3138240"/>
    <lineage>
        <taxon>Bacteria</taxon>
        <taxon>Bacillati</taxon>
        <taxon>Actinomycetota</taxon>
        <taxon>Actinomycetes</taxon>
        <taxon>Propionibacteriales</taxon>
        <taxon>Propionibacteriaceae</taxon>
        <taxon>Ammonicoccus</taxon>
    </lineage>
</organism>
<evidence type="ECO:0000256" key="2">
    <source>
        <dbReference type="ARBA" id="ARBA00022694"/>
    </source>
</evidence>
<dbReference type="GO" id="GO:0160147">
    <property type="term" value="F:tRNA pseudouridine(38-40) synthase activity"/>
    <property type="evidence" value="ECO:0007669"/>
    <property type="project" value="UniProtKB-EC"/>
</dbReference>
<dbReference type="PANTHER" id="PTHR11142">
    <property type="entry name" value="PSEUDOURIDYLATE SYNTHASE"/>
    <property type="match status" value="1"/>
</dbReference>
<proteinExistence type="inferred from homology"/>
<accession>A0ABZ3FRW9</accession>
<comment type="similarity">
    <text evidence="1 4 5">Belongs to the tRNA pseudouridine synthase TruA family.</text>
</comment>
<comment type="function">
    <text evidence="4">Formation of pseudouridine at positions 38, 39 and 40 in the anticodon stem and loop of transfer RNAs.</text>
</comment>
<dbReference type="Gene3D" id="3.30.70.660">
    <property type="entry name" value="Pseudouridine synthase I, catalytic domain, C-terminal subdomain"/>
    <property type="match status" value="1"/>
</dbReference>
<dbReference type="InterPro" id="IPR001406">
    <property type="entry name" value="PsdUridine_synth_TruA"/>
</dbReference>
<dbReference type="EC" id="5.4.99.12" evidence="4"/>